<dbReference type="Proteomes" id="UP000715095">
    <property type="component" value="Unassembled WGS sequence"/>
</dbReference>
<evidence type="ECO:0000256" key="7">
    <source>
        <dbReference type="SAM" id="MobiDB-lite"/>
    </source>
</evidence>
<evidence type="ECO:0000256" key="2">
    <source>
        <dbReference type="ARBA" id="ARBA00007118"/>
    </source>
</evidence>
<dbReference type="SUPFAM" id="SSF55469">
    <property type="entry name" value="FMN-dependent nitroreductase-like"/>
    <property type="match status" value="1"/>
</dbReference>
<evidence type="ECO:0000256" key="4">
    <source>
        <dbReference type="ARBA" id="ARBA00022643"/>
    </source>
</evidence>
<organism evidence="9 10">
    <name type="scientific">Sutterella massiliensis</name>
    <dbReference type="NCBI Taxonomy" id="1816689"/>
    <lineage>
        <taxon>Bacteria</taxon>
        <taxon>Pseudomonadati</taxon>
        <taxon>Pseudomonadota</taxon>
        <taxon>Betaproteobacteria</taxon>
        <taxon>Burkholderiales</taxon>
        <taxon>Sutterellaceae</taxon>
        <taxon>Sutterella</taxon>
    </lineage>
</organism>
<comment type="similarity">
    <text evidence="2">Belongs to the nitroreductase family.</text>
</comment>
<accession>A0ABS2DU83</accession>
<keyword evidence="10" id="KW-1185">Reference proteome</keyword>
<dbReference type="CDD" id="cd02149">
    <property type="entry name" value="NfsB-like"/>
    <property type="match status" value="1"/>
</dbReference>
<dbReference type="InterPro" id="IPR000415">
    <property type="entry name" value="Nitroreductase-like"/>
</dbReference>
<dbReference type="PANTHER" id="PTHR43673:SF2">
    <property type="entry name" value="NITROREDUCTASE"/>
    <property type="match status" value="1"/>
</dbReference>
<evidence type="ECO:0000256" key="6">
    <source>
        <dbReference type="ARBA" id="ARBA00023002"/>
    </source>
</evidence>
<comment type="caution">
    <text evidence="9">The sequence shown here is derived from an EMBL/GenBank/DDBJ whole genome shotgun (WGS) entry which is preliminary data.</text>
</comment>
<protein>
    <submittedName>
        <fullName evidence="9">Nitroreductase family protein</fullName>
    </submittedName>
</protein>
<sequence length="217" mass="23884">MKEQCMLDIAKSRFTTKHYTGEKIPREDLDAILEILRLSPSSVNSQPWHFFVASSDAARAKIAPAFADFNQARVTLASDVIVFAVKTGLDETHLRRVHEKELADGRFAGIENQPNLDAGRRHFVGLHSDTLEHAIAWETQQTYIALGFAMYAAAGMGIHSTCLEGADFEKLDEILGLHEKGLKSVVALSLGRGKPDDSNAARPKSRLTPEEVTSVID</sequence>
<keyword evidence="4" id="KW-0288">FMN</keyword>
<gene>
    <name evidence="9" type="ORF">H6A60_10220</name>
</gene>
<evidence type="ECO:0000256" key="1">
    <source>
        <dbReference type="ARBA" id="ARBA00001917"/>
    </source>
</evidence>
<keyword evidence="6" id="KW-0560">Oxidoreductase</keyword>
<dbReference type="EMBL" id="JACJJC010000022">
    <property type="protein sequence ID" value="MBM6704854.1"/>
    <property type="molecule type" value="Genomic_DNA"/>
</dbReference>
<proteinExistence type="inferred from homology"/>
<evidence type="ECO:0000313" key="9">
    <source>
        <dbReference type="EMBL" id="MBM6704854.1"/>
    </source>
</evidence>
<dbReference type="InterPro" id="IPR029479">
    <property type="entry name" value="Nitroreductase"/>
</dbReference>
<evidence type="ECO:0000256" key="5">
    <source>
        <dbReference type="ARBA" id="ARBA00022857"/>
    </source>
</evidence>
<keyword evidence="3" id="KW-0285">Flavoprotein</keyword>
<dbReference type="PANTHER" id="PTHR43673">
    <property type="entry name" value="NAD(P)H NITROREDUCTASE YDGI-RELATED"/>
    <property type="match status" value="1"/>
</dbReference>
<evidence type="ECO:0000313" key="10">
    <source>
        <dbReference type="Proteomes" id="UP000715095"/>
    </source>
</evidence>
<dbReference type="Gene3D" id="3.40.109.10">
    <property type="entry name" value="NADH Oxidase"/>
    <property type="match status" value="1"/>
</dbReference>
<feature type="region of interest" description="Disordered" evidence="7">
    <location>
        <begin position="193"/>
        <end position="217"/>
    </location>
</feature>
<evidence type="ECO:0000259" key="8">
    <source>
        <dbReference type="Pfam" id="PF00881"/>
    </source>
</evidence>
<name>A0ABS2DU83_9BURK</name>
<comment type="cofactor">
    <cofactor evidence="1">
        <name>FMN</name>
        <dbReference type="ChEBI" id="CHEBI:58210"/>
    </cofactor>
</comment>
<dbReference type="Pfam" id="PF00881">
    <property type="entry name" value="Nitroreductase"/>
    <property type="match status" value="1"/>
</dbReference>
<feature type="domain" description="Nitroreductase" evidence="8">
    <location>
        <begin position="11"/>
        <end position="191"/>
    </location>
</feature>
<dbReference type="RefSeq" id="WP_205104247.1">
    <property type="nucleotide sequence ID" value="NZ_JACJJC010000022.1"/>
</dbReference>
<reference evidence="9 10" key="1">
    <citation type="journal article" date="2021" name="Sci. Rep.">
        <title>The distribution of antibiotic resistance genes in chicken gut microbiota commensals.</title>
        <authorList>
            <person name="Juricova H."/>
            <person name="Matiasovicova J."/>
            <person name="Kubasova T."/>
            <person name="Cejkova D."/>
            <person name="Rychlik I."/>
        </authorList>
    </citation>
    <scope>NUCLEOTIDE SEQUENCE [LARGE SCALE GENOMIC DNA]</scope>
    <source>
        <strain evidence="9 10">An829</strain>
    </source>
</reference>
<evidence type="ECO:0000256" key="3">
    <source>
        <dbReference type="ARBA" id="ARBA00022630"/>
    </source>
</evidence>
<keyword evidence="5" id="KW-0521">NADP</keyword>
<dbReference type="InterPro" id="IPR033878">
    <property type="entry name" value="NfsB-like"/>
</dbReference>